<organism evidence="2 3">
    <name type="scientific">Mycobacterium botniense</name>
    <dbReference type="NCBI Taxonomy" id="84962"/>
    <lineage>
        <taxon>Bacteria</taxon>
        <taxon>Bacillati</taxon>
        <taxon>Actinomycetota</taxon>
        <taxon>Actinomycetes</taxon>
        <taxon>Mycobacteriales</taxon>
        <taxon>Mycobacteriaceae</taxon>
        <taxon>Mycobacterium</taxon>
    </lineage>
</organism>
<dbReference type="InterPro" id="IPR032710">
    <property type="entry name" value="NTF2-like_dom_sf"/>
</dbReference>
<dbReference type="InterPro" id="IPR037401">
    <property type="entry name" value="SnoaL-like"/>
</dbReference>
<comment type="caution">
    <text evidence="2">The sequence shown here is derived from an EMBL/GenBank/DDBJ whole genome shotgun (WGS) entry which is preliminary data.</text>
</comment>
<evidence type="ECO:0000259" key="1">
    <source>
        <dbReference type="Pfam" id="PF13474"/>
    </source>
</evidence>
<dbReference type="Proteomes" id="UP000465361">
    <property type="component" value="Unassembled WGS sequence"/>
</dbReference>
<proteinExistence type="predicted"/>
<dbReference type="RefSeq" id="WP_163753976.1">
    <property type="nucleotide sequence ID" value="NZ_BLKW01000002.1"/>
</dbReference>
<sequence length="146" mass="16622">MTDTDTRLDGDVAQIMRLHREFVEANGPLDSSYLRRRVTATPGELVWYNLNGSVYRGQDHIAELWDALASNMSGPASTTELRDEHVEVVGDVAWVTYLNHYRSDFGDLGSCDCDMRATEIWRRRDGEWRLVHAHFSTHVPNQMGGV</sequence>
<dbReference type="EMBL" id="BLKW01000002">
    <property type="protein sequence ID" value="GFG73191.1"/>
    <property type="molecule type" value="Genomic_DNA"/>
</dbReference>
<protein>
    <recommendedName>
        <fullName evidence="1">SnoaL-like domain-containing protein</fullName>
    </recommendedName>
</protein>
<feature type="domain" description="SnoaL-like" evidence="1">
    <location>
        <begin position="53"/>
        <end position="138"/>
    </location>
</feature>
<reference evidence="2 3" key="1">
    <citation type="journal article" date="2019" name="Emerg. Microbes Infect.">
        <title>Comprehensive subspecies identification of 175 nontuberculous mycobacteria species based on 7547 genomic profiles.</title>
        <authorList>
            <person name="Matsumoto Y."/>
            <person name="Kinjo T."/>
            <person name="Motooka D."/>
            <person name="Nabeya D."/>
            <person name="Jung N."/>
            <person name="Uechi K."/>
            <person name="Horii T."/>
            <person name="Iida T."/>
            <person name="Fujita J."/>
            <person name="Nakamura S."/>
        </authorList>
    </citation>
    <scope>NUCLEOTIDE SEQUENCE [LARGE SCALE GENOMIC DNA]</scope>
    <source>
        <strain evidence="2 3">JCM 17322</strain>
    </source>
</reference>
<dbReference type="Pfam" id="PF13474">
    <property type="entry name" value="SnoaL_3"/>
    <property type="match status" value="1"/>
</dbReference>
<dbReference type="Gene3D" id="3.10.450.50">
    <property type="match status" value="1"/>
</dbReference>
<accession>A0A7I9XT52</accession>
<keyword evidence="3" id="KW-1185">Reference proteome</keyword>
<evidence type="ECO:0000313" key="2">
    <source>
        <dbReference type="EMBL" id="GFG73191.1"/>
    </source>
</evidence>
<dbReference type="SUPFAM" id="SSF54427">
    <property type="entry name" value="NTF2-like"/>
    <property type="match status" value="1"/>
</dbReference>
<gene>
    <name evidence="2" type="ORF">MBOT_05560</name>
</gene>
<name>A0A7I9XT52_9MYCO</name>
<evidence type="ECO:0000313" key="3">
    <source>
        <dbReference type="Proteomes" id="UP000465361"/>
    </source>
</evidence>
<dbReference type="AlphaFoldDB" id="A0A7I9XT52"/>